<feature type="transmembrane region" description="Helical" evidence="1">
    <location>
        <begin position="155"/>
        <end position="177"/>
    </location>
</feature>
<feature type="transmembrane region" description="Helical" evidence="1">
    <location>
        <begin position="122"/>
        <end position="143"/>
    </location>
</feature>
<keyword evidence="1" id="KW-0472">Membrane</keyword>
<accession>A0ABT6AQ79</accession>
<evidence type="ECO:0000313" key="2">
    <source>
        <dbReference type="EMBL" id="MDF3834780.1"/>
    </source>
</evidence>
<dbReference type="RefSeq" id="WP_276265751.1">
    <property type="nucleotide sequence ID" value="NZ_JARJLM010000303.1"/>
</dbReference>
<name>A0ABT6AQ79_9BURK</name>
<dbReference type="Proteomes" id="UP001216674">
    <property type="component" value="Unassembled WGS sequence"/>
</dbReference>
<sequence>MIRAVAVLSLVILLVLVLYVPSAHPPERFVSQLRAEHEAAIAYWGLDPALRILDRAVRMQDAAAGVTPIPNARDAPVSRGVNAAVSHEMASVNKRLFGSAYFRSVDALLLLASYRLSGVQEWLPWLLGFTFATLVDGALSRILKSREFLQHDPEMFALYACLGIVVLCATIIGFVVPITLHPLMLPCSPLVISVLVARALAHFHHRG</sequence>
<evidence type="ECO:0000256" key="1">
    <source>
        <dbReference type="SAM" id="Phobius"/>
    </source>
</evidence>
<protein>
    <submittedName>
        <fullName evidence="2">DUF4400 domain-containing protein</fullName>
    </submittedName>
</protein>
<keyword evidence="1" id="KW-0812">Transmembrane</keyword>
<proteinExistence type="predicted"/>
<dbReference type="EMBL" id="JARJLM010000303">
    <property type="protein sequence ID" value="MDF3834780.1"/>
    <property type="molecule type" value="Genomic_DNA"/>
</dbReference>
<keyword evidence="3" id="KW-1185">Reference proteome</keyword>
<dbReference type="InterPro" id="IPR022266">
    <property type="entry name" value="DtrJ-like"/>
</dbReference>
<gene>
    <name evidence="2" type="ORF">P3W85_17715</name>
</gene>
<comment type="caution">
    <text evidence="2">The sequence shown here is derived from an EMBL/GenBank/DDBJ whole genome shotgun (WGS) entry which is preliminary data.</text>
</comment>
<reference evidence="2 3" key="1">
    <citation type="submission" date="2023-03" db="EMBL/GenBank/DDBJ databases">
        <title>Draft assemblies of triclosan tolerant bacteria isolated from returned activated sludge.</title>
        <authorList>
            <person name="Van Hamelsveld S."/>
        </authorList>
    </citation>
    <scope>NUCLEOTIDE SEQUENCE [LARGE SCALE GENOMIC DNA]</scope>
    <source>
        <strain evidence="2 3">GW210010_S58</strain>
    </source>
</reference>
<keyword evidence="1" id="KW-1133">Transmembrane helix</keyword>
<evidence type="ECO:0000313" key="3">
    <source>
        <dbReference type="Proteomes" id="UP001216674"/>
    </source>
</evidence>
<dbReference type="Pfam" id="PF14348">
    <property type="entry name" value="DtrJ-like"/>
    <property type="match status" value="1"/>
</dbReference>
<organism evidence="2 3">
    <name type="scientific">Cupriavidus basilensis</name>
    <dbReference type="NCBI Taxonomy" id="68895"/>
    <lineage>
        <taxon>Bacteria</taxon>
        <taxon>Pseudomonadati</taxon>
        <taxon>Pseudomonadota</taxon>
        <taxon>Betaproteobacteria</taxon>
        <taxon>Burkholderiales</taxon>
        <taxon>Burkholderiaceae</taxon>
        <taxon>Cupriavidus</taxon>
    </lineage>
</organism>